<dbReference type="OrthoDB" id="9797832at2"/>
<dbReference type="GO" id="GO:0097367">
    <property type="term" value="F:carbohydrate derivative binding"/>
    <property type="evidence" value="ECO:0007669"/>
    <property type="project" value="InterPro"/>
</dbReference>
<comment type="similarity">
    <text evidence="1">Belongs to the SIS family. PHI subfamily.</text>
</comment>
<evidence type="ECO:0000259" key="2">
    <source>
        <dbReference type="PROSITE" id="PS51464"/>
    </source>
</evidence>
<gene>
    <name evidence="3" type="ORF">SAMN04488062_104308</name>
</gene>
<keyword evidence="3" id="KW-0413">Isomerase</keyword>
<feature type="domain" description="SIS" evidence="2">
    <location>
        <begin position="33"/>
        <end position="175"/>
    </location>
</feature>
<evidence type="ECO:0000313" key="3">
    <source>
        <dbReference type="EMBL" id="SDH15406.1"/>
    </source>
</evidence>
<dbReference type="Pfam" id="PF01380">
    <property type="entry name" value="SIS"/>
    <property type="match status" value="1"/>
</dbReference>
<dbReference type="RefSeq" id="WP_091256759.1">
    <property type="nucleotide sequence ID" value="NZ_FNDB01000004.1"/>
</dbReference>
<dbReference type="PROSITE" id="PS51464">
    <property type="entry name" value="SIS"/>
    <property type="match status" value="1"/>
</dbReference>
<dbReference type="Gene3D" id="3.40.50.10490">
    <property type="entry name" value="Glucose-6-phosphate isomerase like protein, domain 1"/>
    <property type="match status" value="1"/>
</dbReference>
<dbReference type="SUPFAM" id="SSF53697">
    <property type="entry name" value="SIS domain"/>
    <property type="match status" value="1"/>
</dbReference>
<organism evidence="3 4">
    <name type="scientific">Flavobacterium omnivorum</name>
    <dbReference type="NCBI Taxonomy" id="178355"/>
    <lineage>
        <taxon>Bacteria</taxon>
        <taxon>Pseudomonadati</taxon>
        <taxon>Bacteroidota</taxon>
        <taxon>Flavobacteriia</taxon>
        <taxon>Flavobacteriales</taxon>
        <taxon>Flavobacteriaceae</taxon>
        <taxon>Flavobacterium</taxon>
    </lineage>
</organism>
<dbReference type="InterPro" id="IPR046348">
    <property type="entry name" value="SIS_dom_sf"/>
</dbReference>
<sequence length="188" mass="20496">MSINTLTNKNLHVILEENLKLANEINPQEIKVLVNEIKAAKRIFVMAAGRSGLALKMAAMRFMHLGFTVFIVGETNTPAILEGDLLLLASGSGTTSSVVSSALKAKKQKATVIALTADAESKLAEVADHIIFIKAATKTDFGVSVSEQYAGSLFEQFTLFILEGVFMSLWQESELTKEDLWPKHANLE</sequence>
<evidence type="ECO:0000256" key="1">
    <source>
        <dbReference type="ARBA" id="ARBA00009235"/>
    </source>
</evidence>
<dbReference type="Proteomes" id="UP000199274">
    <property type="component" value="Unassembled WGS sequence"/>
</dbReference>
<dbReference type="STRING" id="178355.SAMN04488062_104308"/>
<reference evidence="4" key="1">
    <citation type="submission" date="2016-10" db="EMBL/GenBank/DDBJ databases">
        <authorList>
            <person name="Varghese N."/>
            <person name="Submissions S."/>
        </authorList>
    </citation>
    <scope>NUCLEOTIDE SEQUENCE [LARGE SCALE GENOMIC DNA]</scope>
    <source>
        <strain evidence="4">CGMCC 1.2747</strain>
    </source>
</reference>
<keyword evidence="4" id="KW-1185">Reference proteome</keyword>
<dbReference type="GO" id="GO:1901135">
    <property type="term" value="P:carbohydrate derivative metabolic process"/>
    <property type="evidence" value="ECO:0007669"/>
    <property type="project" value="InterPro"/>
</dbReference>
<protein>
    <submittedName>
        <fullName evidence="3">6-phospho-3-hexuloisomerase</fullName>
    </submittedName>
</protein>
<proteinExistence type="inferred from homology"/>
<dbReference type="CDD" id="cd05005">
    <property type="entry name" value="SIS_PHI"/>
    <property type="match status" value="1"/>
</dbReference>
<name>A0A1G8A3E9_9FLAO</name>
<dbReference type="GO" id="GO:0016853">
    <property type="term" value="F:isomerase activity"/>
    <property type="evidence" value="ECO:0007669"/>
    <property type="project" value="UniProtKB-KW"/>
</dbReference>
<dbReference type="EMBL" id="FNDB01000004">
    <property type="protein sequence ID" value="SDH15406.1"/>
    <property type="molecule type" value="Genomic_DNA"/>
</dbReference>
<dbReference type="PANTHER" id="PTHR43443">
    <property type="entry name" value="3-HEXULOSE-6-PHOSPHATE ISOMERASE"/>
    <property type="match status" value="1"/>
</dbReference>
<dbReference type="AlphaFoldDB" id="A0A1G8A3E9"/>
<dbReference type="InterPro" id="IPR017552">
    <property type="entry name" value="PHI/rmpB"/>
</dbReference>
<dbReference type="InterPro" id="IPR001347">
    <property type="entry name" value="SIS_dom"/>
</dbReference>
<accession>A0A1G8A3E9</accession>
<dbReference type="NCBIfam" id="TIGR03127">
    <property type="entry name" value="RuMP_HxlB"/>
    <property type="match status" value="1"/>
</dbReference>
<evidence type="ECO:0000313" key="4">
    <source>
        <dbReference type="Proteomes" id="UP000199274"/>
    </source>
</evidence>
<dbReference type="PANTHER" id="PTHR43443:SF1">
    <property type="entry name" value="3-HEXULOSE-6-PHOSPHATE ISOMERASE"/>
    <property type="match status" value="1"/>
</dbReference>